<organism evidence="4 5">
    <name type="scientific">Paenibacillus abyssi</name>
    <dbReference type="NCBI Taxonomy" id="1340531"/>
    <lineage>
        <taxon>Bacteria</taxon>
        <taxon>Bacillati</taxon>
        <taxon>Bacillota</taxon>
        <taxon>Bacilli</taxon>
        <taxon>Bacillales</taxon>
        <taxon>Paenibacillaceae</taxon>
        <taxon>Paenibacillus</taxon>
    </lineage>
</organism>
<evidence type="ECO:0000256" key="2">
    <source>
        <dbReference type="SAM" id="MobiDB-lite"/>
    </source>
</evidence>
<dbReference type="PROSITE" id="PS51109">
    <property type="entry name" value="G5"/>
    <property type="match status" value="1"/>
</dbReference>
<gene>
    <name evidence="4" type="ORF">GCM10010916_24520</name>
</gene>
<dbReference type="AlphaFoldDB" id="A0A917D368"/>
<dbReference type="InterPro" id="IPR011098">
    <property type="entry name" value="G5_dom"/>
</dbReference>
<protein>
    <submittedName>
        <fullName evidence="4">Vancomycin resistance protein</fullName>
    </submittedName>
</protein>
<reference evidence="4" key="1">
    <citation type="journal article" date="2014" name="Int. J. Syst. Evol. Microbiol.">
        <title>Complete genome sequence of Corynebacterium casei LMG S-19264T (=DSM 44701T), isolated from a smear-ripened cheese.</title>
        <authorList>
            <consortium name="US DOE Joint Genome Institute (JGI-PGF)"/>
            <person name="Walter F."/>
            <person name="Albersmeier A."/>
            <person name="Kalinowski J."/>
            <person name="Ruckert C."/>
        </authorList>
    </citation>
    <scope>NUCLEOTIDE SEQUENCE</scope>
    <source>
        <strain evidence="4">CGMCC 1.12987</strain>
    </source>
</reference>
<dbReference type="InterPro" id="IPR052913">
    <property type="entry name" value="Glycopeptide_resist_protein"/>
</dbReference>
<dbReference type="SMART" id="SM01208">
    <property type="entry name" value="G5"/>
    <property type="match status" value="1"/>
</dbReference>
<dbReference type="PANTHER" id="PTHR35788:SF1">
    <property type="entry name" value="EXPORTED PROTEIN"/>
    <property type="match status" value="1"/>
</dbReference>
<proteinExistence type="predicted"/>
<dbReference type="Pfam" id="PF07501">
    <property type="entry name" value="G5"/>
    <property type="match status" value="1"/>
</dbReference>
<dbReference type="RefSeq" id="WP_188531342.1">
    <property type="nucleotide sequence ID" value="NZ_BMGR01000007.1"/>
</dbReference>
<name>A0A917D368_9BACL</name>
<feature type="region of interest" description="Disordered" evidence="2">
    <location>
        <begin position="464"/>
        <end position="505"/>
    </location>
</feature>
<accession>A0A917D368</accession>
<evidence type="ECO:0000259" key="3">
    <source>
        <dbReference type="PROSITE" id="PS51109"/>
    </source>
</evidence>
<feature type="domain" description="G5" evidence="3">
    <location>
        <begin position="390"/>
        <end position="470"/>
    </location>
</feature>
<evidence type="ECO:0000313" key="5">
    <source>
        <dbReference type="Proteomes" id="UP000644756"/>
    </source>
</evidence>
<dbReference type="Proteomes" id="UP000644756">
    <property type="component" value="Unassembled WGS sequence"/>
</dbReference>
<dbReference type="Pfam" id="PF04294">
    <property type="entry name" value="VanW"/>
    <property type="match status" value="1"/>
</dbReference>
<dbReference type="Gene3D" id="2.20.230.10">
    <property type="entry name" value="Resuscitation-promoting factor rpfb"/>
    <property type="match status" value="1"/>
</dbReference>
<dbReference type="InterPro" id="IPR007391">
    <property type="entry name" value="Vancomycin_resist_VanW"/>
</dbReference>
<feature type="compositionally biased region" description="Basic and acidic residues" evidence="2">
    <location>
        <begin position="494"/>
        <end position="505"/>
    </location>
</feature>
<sequence>MKKLHAAWIAGCLLLLLITTSWGLLYVYASQNKVPGHTVVGGTAIGGLAIDQALDHLEKAWDGFEQREIHITAGAAAADEKTWTLGELGFQVERSEVRSAILKLREGTLLEKAKYRYYFPRSYELKLQWNSKLFEKKIREQWNWLEFSEPANAGREINAADEVIYKPHIDAYRLDVETLFLQIQAWAVTGGHPRPENELFEGNSATISLEVPPKDQTTFQLPLKIIQPAMTLERLQAQGIERKIMSYTTDFTASSSGRAFNVTSTARTLQDWELAPDEIFDYRKVIHTAEEHYGFREAPVILNGELVPGIGGGICQVSSTLYNAVLLAGLEIVERRNHSLPVSYVPLGRDATFADGYLNFRFRNTTGKHLLIRTETKNGKLTVKLFGTMPNQIEYRIESETVRIIEPPVNEVPSAEVPPGGRVTLQEGKPGYEVETVRIKLQDGKEVYRERISKDTYRAQPAIVGIPSLPGGREERITGEDVSQSSSLSQSEKPLIEDGIRLSQS</sequence>
<evidence type="ECO:0000256" key="1">
    <source>
        <dbReference type="ARBA" id="ARBA00022729"/>
    </source>
</evidence>
<keyword evidence="5" id="KW-1185">Reference proteome</keyword>
<evidence type="ECO:0000313" key="4">
    <source>
        <dbReference type="EMBL" id="GGG06693.1"/>
    </source>
</evidence>
<reference evidence="4" key="2">
    <citation type="submission" date="2020-09" db="EMBL/GenBank/DDBJ databases">
        <authorList>
            <person name="Sun Q."/>
            <person name="Zhou Y."/>
        </authorList>
    </citation>
    <scope>NUCLEOTIDE SEQUENCE</scope>
    <source>
        <strain evidence="4">CGMCC 1.12987</strain>
    </source>
</reference>
<dbReference type="EMBL" id="BMGR01000007">
    <property type="protein sequence ID" value="GGG06693.1"/>
    <property type="molecule type" value="Genomic_DNA"/>
</dbReference>
<keyword evidence="1" id="KW-0732">Signal</keyword>
<dbReference type="PANTHER" id="PTHR35788">
    <property type="entry name" value="EXPORTED PROTEIN-RELATED"/>
    <property type="match status" value="1"/>
</dbReference>
<comment type="caution">
    <text evidence="4">The sequence shown here is derived from an EMBL/GenBank/DDBJ whole genome shotgun (WGS) entry which is preliminary data.</text>
</comment>